<dbReference type="RefSeq" id="XP_037898080.1">
    <property type="nucleotide sequence ID" value="XM_038042152.1"/>
</dbReference>
<dbReference type="GO" id="GO:0005737">
    <property type="term" value="C:cytoplasm"/>
    <property type="evidence" value="ECO:0007669"/>
    <property type="project" value="UniProtKB-ARBA"/>
</dbReference>
<dbReference type="GO" id="GO:0016020">
    <property type="term" value="C:membrane"/>
    <property type="evidence" value="ECO:0007669"/>
    <property type="project" value="UniProtKB-SubCell"/>
</dbReference>
<proteinExistence type="inferred from homology"/>
<evidence type="ECO:0000256" key="7">
    <source>
        <dbReference type="ARBA" id="ARBA00023136"/>
    </source>
</evidence>
<dbReference type="Pfam" id="PF04178">
    <property type="entry name" value="Got1"/>
    <property type="match status" value="1"/>
</dbReference>
<gene>
    <name evidence="11" type="primary">LOC119642856</name>
</gene>
<dbReference type="InterPro" id="IPR011691">
    <property type="entry name" value="Vesicle_transpt_SFT2"/>
</dbReference>
<evidence type="ECO:0000256" key="4">
    <source>
        <dbReference type="ARBA" id="ARBA00022692"/>
    </source>
</evidence>
<dbReference type="InterPro" id="IPR007305">
    <property type="entry name" value="Vesicle_transpt_Got1/SFT2"/>
</dbReference>
<dbReference type="Proteomes" id="UP000092443">
    <property type="component" value="Unplaced"/>
</dbReference>
<dbReference type="KEGG" id="gfs:119642856"/>
<accession>A0A9C5ZAF3</accession>
<organism evidence="10 11">
    <name type="scientific">Glossina fuscipes</name>
    <dbReference type="NCBI Taxonomy" id="7396"/>
    <lineage>
        <taxon>Eukaryota</taxon>
        <taxon>Metazoa</taxon>
        <taxon>Ecdysozoa</taxon>
        <taxon>Arthropoda</taxon>
        <taxon>Hexapoda</taxon>
        <taxon>Insecta</taxon>
        <taxon>Pterygota</taxon>
        <taxon>Neoptera</taxon>
        <taxon>Endopterygota</taxon>
        <taxon>Diptera</taxon>
        <taxon>Brachycera</taxon>
        <taxon>Muscomorpha</taxon>
        <taxon>Hippoboscoidea</taxon>
        <taxon>Glossinidae</taxon>
        <taxon>Glossina</taxon>
    </lineage>
</organism>
<evidence type="ECO:0000313" key="10">
    <source>
        <dbReference type="Proteomes" id="UP000092443"/>
    </source>
</evidence>
<name>A0A9C5ZAF3_9MUSC</name>
<sequence length="125" mass="13615">MTISLFYVPVLLLKTRKFALLYTLGSFFFIFSFCFLSGFVAFLKTLCNRDRFLVSITYFGTLITTLYCALWMQSTAALTVLFALAQMIALAFMVVGIIPGGASGVKMFGSLVKSSVTTGSSALPV</sequence>
<dbReference type="GeneID" id="119642856"/>
<keyword evidence="6 9" id="KW-1133">Transmembrane helix</keyword>
<dbReference type="GO" id="GO:0015031">
    <property type="term" value="P:protein transport"/>
    <property type="evidence" value="ECO:0007669"/>
    <property type="project" value="UniProtKB-KW"/>
</dbReference>
<evidence type="ECO:0000313" key="11">
    <source>
        <dbReference type="RefSeq" id="XP_037898080.1"/>
    </source>
</evidence>
<keyword evidence="5 9" id="KW-0653">Protein transport</keyword>
<evidence type="ECO:0000256" key="6">
    <source>
        <dbReference type="ARBA" id="ARBA00022989"/>
    </source>
</evidence>
<dbReference type="GO" id="GO:0012505">
    <property type="term" value="C:endomembrane system"/>
    <property type="evidence" value="ECO:0007669"/>
    <property type="project" value="UniProtKB-ARBA"/>
</dbReference>
<comment type="caution">
    <text evidence="9">Lacks conserved residue(s) required for the propagation of feature annotation.</text>
</comment>
<keyword evidence="7 9" id="KW-0472">Membrane</keyword>
<keyword evidence="10" id="KW-1185">Reference proteome</keyword>
<feature type="transmembrane region" description="Helical" evidence="9">
    <location>
        <begin position="78"/>
        <end position="98"/>
    </location>
</feature>
<dbReference type="GO" id="GO:0016192">
    <property type="term" value="P:vesicle-mediated transport"/>
    <property type="evidence" value="ECO:0007669"/>
    <property type="project" value="InterPro"/>
</dbReference>
<protein>
    <recommendedName>
        <fullName evidence="9">Vesicle transport protein</fullName>
    </recommendedName>
</protein>
<evidence type="ECO:0000256" key="2">
    <source>
        <dbReference type="ARBA" id="ARBA00004141"/>
    </source>
</evidence>
<keyword evidence="3 9" id="KW-0813">Transport</keyword>
<feature type="transmembrane region" description="Helical" evidence="9">
    <location>
        <begin position="20"/>
        <end position="43"/>
    </location>
</feature>
<evidence type="ECO:0000256" key="9">
    <source>
        <dbReference type="RuleBase" id="RU363111"/>
    </source>
</evidence>
<dbReference type="PANTHER" id="PTHR23137">
    <property type="entry name" value="VESICLE TRANSPORT PROTEIN-RELATED"/>
    <property type="match status" value="1"/>
</dbReference>
<evidence type="ECO:0000256" key="1">
    <source>
        <dbReference type="ARBA" id="ARBA00003566"/>
    </source>
</evidence>
<evidence type="ECO:0000256" key="5">
    <source>
        <dbReference type="ARBA" id="ARBA00022927"/>
    </source>
</evidence>
<comment type="function">
    <text evidence="1 9">May be involved in fusion of retrograde transport vesicles derived from an endocytic compartment with the Golgi complex.</text>
</comment>
<evidence type="ECO:0000256" key="8">
    <source>
        <dbReference type="ARBA" id="ARBA00025800"/>
    </source>
</evidence>
<feature type="transmembrane region" description="Helical" evidence="9">
    <location>
        <begin position="52"/>
        <end position="72"/>
    </location>
</feature>
<comment type="subcellular location">
    <subcellularLocation>
        <location evidence="2 9">Membrane</location>
        <topology evidence="2 9">Multi-pass membrane protein</topology>
    </subcellularLocation>
</comment>
<reference evidence="11" key="1">
    <citation type="submission" date="2025-08" db="UniProtKB">
        <authorList>
            <consortium name="RefSeq"/>
        </authorList>
    </citation>
    <scope>IDENTIFICATION</scope>
    <source>
        <tissue evidence="11">Whole body pupa</tissue>
    </source>
</reference>
<keyword evidence="4 9" id="KW-0812">Transmembrane</keyword>
<comment type="similarity">
    <text evidence="8 9">Belongs to the SFT2 family.</text>
</comment>
<dbReference type="PANTHER" id="PTHR23137:SF36">
    <property type="entry name" value="VESICLE TRANSPORT PROTEIN SFT2C"/>
    <property type="match status" value="1"/>
</dbReference>
<evidence type="ECO:0000256" key="3">
    <source>
        <dbReference type="ARBA" id="ARBA00022448"/>
    </source>
</evidence>
<dbReference type="AlphaFoldDB" id="A0A9C5ZAF3"/>